<dbReference type="PROSITE" id="PS00657">
    <property type="entry name" value="FORK_HEAD_1"/>
    <property type="match status" value="1"/>
</dbReference>
<dbReference type="PROSITE" id="PS50006">
    <property type="entry name" value="FHA_DOMAIN"/>
    <property type="match status" value="1"/>
</dbReference>
<dbReference type="Proteomes" id="UP001583177">
    <property type="component" value="Unassembled WGS sequence"/>
</dbReference>
<comment type="subcellular location">
    <subcellularLocation>
        <location evidence="1 6">Nucleus</location>
    </subcellularLocation>
</comment>
<feature type="region of interest" description="Disordered" evidence="7">
    <location>
        <begin position="431"/>
        <end position="658"/>
    </location>
</feature>
<evidence type="ECO:0000256" key="2">
    <source>
        <dbReference type="ARBA" id="ARBA00023015"/>
    </source>
</evidence>
<feature type="compositionally biased region" description="Basic and acidic residues" evidence="7">
    <location>
        <begin position="11"/>
        <end position="29"/>
    </location>
</feature>
<evidence type="ECO:0000256" key="4">
    <source>
        <dbReference type="ARBA" id="ARBA00023163"/>
    </source>
</evidence>
<dbReference type="PANTHER" id="PTHR45881:SF1">
    <property type="entry name" value="FORK HEAD PROTEIN HOMOLOG 2"/>
    <property type="match status" value="1"/>
</dbReference>
<evidence type="ECO:0000313" key="10">
    <source>
        <dbReference type="EMBL" id="KAL1866230.1"/>
    </source>
</evidence>
<dbReference type="PANTHER" id="PTHR45881">
    <property type="entry name" value="CHECKPOINT SUPPRESSOR 1-LIKE, ISOFORM A-RELATED"/>
    <property type="match status" value="1"/>
</dbReference>
<name>A0ABR3WRF4_9PEZI</name>
<dbReference type="PROSITE" id="PS00658">
    <property type="entry name" value="FORK_HEAD_2"/>
    <property type="match status" value="1"/>
</dbReference>
<evidence type="ECO:0000256" key="5">
    <source>
        <dbReference type="ARBA" id="ARBA00023242"/>
    </source>
</evidence>
<dbReference type="Pfam" id="PF00498">
    <property type="entry name" value="FHA"/>
    <property type="match status" value="1"/>
</dbReference>
<keyword evidence="11" id="KW-1185">Reference proteome</keyword>
<feature type="compositionally biased region" description="Low complexity" evidence="7">
    <location>
        <begin position="441"/>
        <end position="450"/>
    </location>
</feature>
<dbReference type="SMART" id="SM00339">
    <property type="entry name" value="FH"/>
    <property type="match status" value="1"/>
</dbReference>
<keyword evidence="4" id="KW-0804">Transcription</keyword>
<evidence type="ECO:0000256" key="6">
    <source>
        <dbReference type="PROSITE-ProRule" id="PRU00089"/>
    </source>
</evidence>
<proteinExistence type="predicted"/>
<dbReference type="PRINTS" id="PR00053">
    <property type="entry name" value="FORKHEAD"/>
</dbReference>
<comment type="caution">
    <text evidence="10">The sequence shown here is derived from an EMBL/GenBank/DDBJ whole genome shotgun (WGS) entry which is preliminary data.</text>
</comment>
<dbReference type="EMBL" id="JAWRVE010000057">
    <property type="protein sequence ID" value="KAL1866230.1"/>
    <property type="molecule type" value="Genomic_DNA"/>
</dbReference>
<sequence>MPSPSKRTQRARRDSTRKELASDRPDDSSPSRPAKRRKKTEETSPSPKDVADEEPESSLAPDSSLVADDSTHNAKPFDFVVNKVAEYLKTPANLVIQANKDHSNSRLAAEDGINAYAKIVGLGWTFYVKKTTINIGRSSDPPQPVDPDNDDEFIHVDLGPSKMISRRHASIFFSPSYDGGSGRWVLHVKGRNGVRINGVPLPVDEAQALGSGDVLEIATIEMMMVLPEQEPLRISEQYLERAGLSERDLPTKTDDARVHPPSSTTGRPGSSHGIYQPRQGRGQQAIAPAPPDYKRPGTPPSVRSRPQAVAKASPLFRSNATGNMILSTNDMDLSLEDNKAIKPQYSYAQMITQAIMSTRDEKLNLNGIYTYIMSHYAYYRHQQPAGWQNSIRHNLSLNKAFEKVARSTDEPGKGMKWQITAECRDEMVKNAWKGGRGGHRGSSNPSSPSGLNYITQGPREMAAKEPSPLRKRKVSPSGSPQPRSALRISHTTPERSSRRLQSDDTADVGDGSPLPRHRQSSAGASAALNETAPRSPLLTSSYLPEDGSSLVTPAPLKIHPRLAPPSTAQRPSQHMPMSSPAPFWKFAEYGSTPIKPLPDISPSKNPGPIPQSSSPPRIPKSPTGSPIQNGRSATHESIKPDEPEDEEEGIDLTKGFQSISSYHESLNASMSKGNSFESANGTKS</sequence>
<dbReference type="Gene3D" id="2.60.200.20">
    <property type="match status" value="1"/>
</dbReference>
<evidence type="ECO:0000256" key="3">
    <source>
        <dbReference type="ARBA" id="ARBA00023125"/>
    </source>
</evidence>
<dbReference type="InterPro" id="IPR036388">
    <property type="entry name" value="WH-like_DNA-bd_sf"/>
</dbReference>
<feature type="region of interest" description="Disordered" evidence="7">
    <location>
        <begin position="1"/>
        <end position="71"/>
    </location>
</feature>
<evidence type="ECO:0000259" key="9">
    <source>
        <dbReference type="PROSITE" id="PS50039"/>
    </source>
</evidence>
<feature type="compositionally biased region" description="Polar residues" evidence="7">
    <location>
        <begin position="623"/>
        <end position="632"/>
    </location>
</feature>
<dbReference type="Pfam" id="PF00250">
    <property type="entry name" value="Forkhead"/>
    <property type="match status" value="1"/>
</dbReference>
<organism evidence="10 11">
    <name type="scientific">Diaporthe australafricana</name>
    <dbReference type="NCBI Taxonomy" id="127596"/>
    <lineage>
        <taxon>Eukaryota</taxon>
        <taxon>Fungi</taxon>
        <taxon>Dikarya</taxon>
        <taxon>Ascomycota</taxon>
        <taxon>Pezizomycotina</taxon>
        <taxon>Sordariomycetes</taxon>
        <taxon>Sordariomycetidae</taxon>
        <taxon>Diaporthales</taxon>
        <taxon>Diaporthaceae</taxon>
        <taxon>Diaporthe</taxon>
    </lineage>
</organism>
<dbReference type="SUPFAM" id="SSF49879">
    <property type="entry name" value="SMAD/FHA domain"/>
    <property type="match status" value="1"/>
</dbReference>
<feature type="region of interest" description="Disordered" evidence="7">
    <location>
        <begin position="244"/>
        <end position="314"/>
    </location>
</feature>
<dbReference type="SUPFAM" id="SSF46785">
    <property type="entry name" value="Winged helix' DNA-binding domain"/>
    <property type="match status" value="1"/>
</dbReference>
<keyword evidence="3 6" id="KW-0238">DNA-binding</keyword>
<feature type="region of interest" description="Disordered" evidence="7">
    <location>
        <begin position="665"/>
        <end position="684"/>
    </location>
</feature>
<dbReference type="InterPro" id="IPR001766">
    <property type="entry name" value="Fork_head_dom"/>
</dbReference>
<dbReference type="SMART" id="SM00240">
    <property type="entry name" value="FHA"/>
    <property type="match status" value="1"/>
</dbReference>
<evidence type="ECO:0000313" key="11">
    <source>
        <dbReference type="Proteomes" id="UP001583177"/>
    </source>
</evidence>
<feature type="DNA-binding region" description="Fork-head" evidence="6">
    <location>
        <begin position="342"/>
        <end position="430"/>
    </location>
</feature>
<dbReference type="InterPro" id="IPR008984">
    <property type="entry name" value="SMAD_FHA_dom_sf"/>
</dbReference>
<dbReference type="InterPro" id="IPR000253">
    <property type="entry name" value="FHA_dom"/>
</dbReference>
<dbReference type="InterPro" id="IPR036390">
    <property type="entry name" value="WH_DNA-bd_sf"/>
</dbReference>
<feature type="compositionally biased region" description="Polar residues" evidence="7">
    <location>
        <begin position="566"/>
        <end position="576"/>
    </location>
</feature>
<dbReference type="InterPro" id="IPR018122">
    <property type="entry name" value="TF_fork_head_CS_1"/>
</dbReference>
<dbReference type="PROSITE" id="PS50039">
    <property type="entry name" value="FORK_HEAD_3"/>
    <property type="match status" value="1"/>
</dbReference>
<feature type="domain" description="Fork-head" evidence="9">
    <location>
        <begin position="342"/>
        <end position="430"/>
    </location>
</feature>
<keyword evidence="5 6" id="KW-0539">Nucleus</keyword>
<dbReference type="InterPro" id="IPR030456">
    <property type="entry name" value="TF_fork_head_CS_2"/>
</dbReference>
<evidence type="ECO:0000256" key="7">
    <source>
        <dbReference type="SAM" id="MobiDB-lite"/>
    </source>
</evidence>
<feature type="compositionally biased region" description="Low complexity" evidence="7">
    <location>
        <begin position="259"/>
        <end position="273"/>
    </location>
</feature>
<feature type="compositionally biased region" description="Basic and acidic residues" evidence="7">
    <location>
        <begin position="244"/>
        <end position="258"/>
    </location>
</feature>
<keyword evidence="2" id="KW-0805">Transcription regulation</keyword>
<gene>
    <name evidence="10" type="primary">FKH2</name>
    <name evidence="10" type="ORF">Daus18300_006894</name>
</gene>
<feature type="domain" description="FHA" evidence="8">
    <location>
        <begin position="133"/>
        <end position="201"/>
    </location>
</feature>
<dbReference type="Gene3D" id="1.10.10.10">
    <property type="entry name" value="Winged helix-like DNA-binding domain superfamily/Winged helix DNA-binding domain"/>
    <property type="match status" value="1"/>
</dbReference>
<evidence type="ECO:0000256" key="1">
    <source>
        <dbReference type="ARBA" id="ARBA00004123"/>
    </source>
</evidence>
<dbReference type="CDD" id="cd00059">
    <property type="entry name" value="FH_FOX"/>
    <property type="match status" value="1"/>
</dbReference>
<protein>
    <submittedName>
        <fullName evidence="10">Transcription factor</fullName>
    </submittedName>
</protein>
<reference evidence="10 11" key="1">
    <citation type="journal article" date="2024" name="IMA Fungus">
        <title>IMA Genome - F19 : A genome assembly and annotation guide to empower mycologists, including annotated draft genome sequences of Ceratocystis pirilliformis, Diaporthe australafricana, Fusarium ophioides, Paecilomyces lecythidis, and Sporothrix stenoceras.</title>
        <authorList>
            <person name="Aylward J."/>
            <person name="Wilson A.M."/>
            <person name="Visagie C.M."/>
            <person name="Spraker J."/>
            <person name="Barnes I."/>
            <person name="Buitendag C."/>
            <person name="Ceriani C."/>
            <person name="Del Mar Angel L."/>
            <person name="du Plessis D."/>
            <person name="Fuchs T."/>
            <person name="Gasser K."/>
            <person name="Kramer D."/>
            <person name="Li W."/>
            <person name="Munsamy K."/>
            <person name="Piso A."/>
            <person name="Price J.L."/>
            <person name="Sonnekus B."/>
            <person name="Thomas C."/>
            <person name="van der Nest A."/>
            <person name="van Dijk A."/>
            <person name="van Heerden A."/>
            <person name="van Vuuren N."/>
            <person name="Yilmaz N."/>
            <person name="Duong T.A."/>
            <person name="van der Merwe N.A."/>
            <person name="Wingfield M.J."/>
            <person name="Wingfield B.D."/>
        </authorList>
    </citation>
    <scope>NUCLEOTIDE SEQUENCE [LARGE SCALE GENOMIC DNA]</scope>
    <source>
        <strain evidence="10 11">CMW 18300</strain>
    </source>
</reference>
<accession>A0ABR3WRF4</accession>
<dbReference type="CDD" id="cd22701">
    <property type="entry name" value="FHA_FKH1-like"/>
    <property type="match status" value="1"/>
</dbReference>
<feature type="compositionally biased region" description="Basic and acidic residues" evidence="7">
    <location>
        <begin position="492"/>
        <end position="502"/>
    </location>
</feature>
<evidence type="ECO:0000259" key="8">
    <source>
        <dbReference type="PROSITE" id="PS50006"/>
    </source>
</evidence>